<dbReference type="EC" id="2.3.1.30" evidence="3"/>
<dbReference type="SUPFAM" id="SSF51161">
    <property type="entry name" value="Trimeric LpxA-like enzymes"/>
    <property type="match status" value="1"/>
</dbReference>
<name>A0A841C7X7_9LACT</name>
<accession>A0A841C7X7</accession>
<gene>
    <name evidence="3" type="ORF">HNQ37_001306</name>
</gene>
<dbReference type="Pfam" id="PF00132">
    <property type="entry name" value="Hexapep"/>
    <property type="match status" value="1"/>
</dbReference>
<keyword evidence="2" id="KW-0677">Repeat</keyword>
<evidence type="ECO:0000313" key="4">
    <source>
        <dbReference type="Proteomes" id="UP000562464"/>
    </source>
</evidence>
<proteinExistence type="predicted"/>
<dbReference type="InterPro" id="IPR018357">
    <property type="entry name" value="Hexapep_transf_CS"/>
</dbReference>
<dbReference type="RefSeq" id="WP_183540422.1">
    <property type="nucleotide sequence ID" value="NZ_DASWOY010000021.1"/>
</dbReference>
<keyword evidence="1 3" id="KW-0808">Transferase</keyword>
<evidence type="ECO:0000256" key="1">
    <source>
        <dbReference type="ARBA" id="ARBA00022679"/>
    </source>
</evidence>
<keyword evidence="3" id="KW-0012">Acyltransferase</keyword>
<dbReference type="PANTHER" id="PTHR42811">
    <property type="entry name" value="SERINE ACETYLTRANSFERASE"/>
    <property type="match status" value="1"/>
</dbReference>
<protein>
    <submittedName>
        <fullName evidence="3">Serine O-acetyltransferase</fullName>
        <ecNumber evidence="3">2.3.1.30</ecNumber>
    </submittedName>
</protein>
<dbReference type="Proteomes" id="UP000562464">
    <property type="component" value="Unassembled WGS sequence"/>
</dbReference>
<dbReference type="InterPro" id="IPR001451">
    <property type="entry name" value="Hexapep"/>
</dbReference>
<reference evidence="3 4" key="1">
    <citation type="submission" date="2020-08" db="EMBL/GenBank/DDBJ databases">
        <title>Genomic Encyclopedia of Type Strains, Phase IV (KMG-IV): sequencing the most valuable type-strain genomes for metagenomic binning, comparative biology and taxonomic classification.</title>
        <authorList>
            <person name="Goeker M."/>
        </authorList>
    </citation>
    <scope>NUCLEOTIDE SEQUENCE [LARGE SCALE GENOMIC DNA]</scope>
    <source>
        <strain evidence="3 4">DSM 14925</strain>
    </source>
</reference>
<comment type="caution">
    <text evidence="3">The sequence shown here is derived from an EMBL/GenBank/DDBJ whole genome shotgun (WGS) entry which is preliminary data.</text>
</comment>
<dbReference type="EMBL" id="JACHHV010000024">
    <property type="protein sequence ID" value="MBB5888407.1"/>
    <property type="molecule type" value="Genomic_DNA"/>
</dbReference>
<keyword evidence="4" id="KW-1185">Reference proteome</keyword>
<dbReference type="GO" id="GO:0009001">
    <property type="term" value="F:serine O-acetyltransferase activity"/>
    <property type="evidence" value="ECO:0007669"/>
    <property type="project" value="UniProtKB-EC"/>
</dbReference>
<dbReference type="Gene3D" id="2.160.10.10">
    <property type="entry name" value="Hexapeptide repeat proteins"/>
    <property type="match status" value="1"/>
</dbReference>
<organism evidence="3 4">
    <name type="scientific">Lactovum miscens</name>
    <dbReference type="NCBI Taxonomy" id="190387"/>
    <lineage>
        <taxon>Bacteria</taxon>
        <taxon>Bacillati</taxon>
        <taxon>Bacillota</taxon>
        <taxon>Bacilli</taxon>
        <taxon>Lactobacillales</taxon>
        <taxon>Streptococcaceae</taxon>
        <taxon>Lactovum</taxon>
    </lineage>
</organism>
<evidence type="ECO:0000313" key="3">
    <source>
        <dbReference type="EMBL" id="MBB5888407.1"/>
    </source>
</evidence>
<dbReference type="PROSITE" id="PS00101">
    <property type="entry name" value="HEXAPEP_TRANSFERASES"/>
    <property type="match status" value="1"/>
</dbReference>
<evidence type="ECO:0000256" key="2">
    <source>
        <dbReference type="ARBA" id="ARBA00022737"/>
    </source>
</evidence>
<dbReference type="InterPro" id="IPR011004">
    <property type="entry name" value="Trimer_LpxA-like_sf"/>
</dbReference>
<sequence>MEEMTFEELLEINCFSANTAEKAKAANLLEQRYCCEIRCADMDKSVLFAHHARGCTIVAAKICKNVVIYQNVTIGSNMRYNKPHKQWENVGSPILAENVIVADGAKILGPVIIGMNTVVGAGAIITKSIPANSVAFGVNQYKPKDPDYDLVFNSDMISGEGIMKVDQKRVDEFNKAQESRDQ</sequence>
<dbReference type="AlphaFoldDB" id="A0A841C7X7"/>